<feature type="transmembrane region" description="Helical" evidence="2">
    <location>
        <begin position="304"/>
        <end position="322"/>
    </location>
</feature>
<dbReference type="PANTHER" id="PTHR11328:SF24">
    <property type="entry name" value="MAJOR FACILITATOR SUPERFAMILY (MFS) PROFILE DOMAIN-CONTAINING PROTEIN"/>
    <property type="match status" value="1"/>
</dbReference>
<gene>
    <name evidence="3" type="ORF">GTC17253_03450</name>
</gene>
<evidence type="ECO:0000313" key="3">
    <source>
        <dbReference type="EMBL" id="BFO70379.1"/>
    </source>
</evidence>
<dbReference type="Pfam" id="PF13347">
    <property type="entry name" value="MFS_2"/>
    <property type="match status" value="1"/>
</dbReference>
<dbReference type="InterPro" id="IPR036259">
    <property type="entry name" value="MFS_trans_sf"/>
</dbReference>
<feature type="transmembrane region" description="Helical" evidence="2">
    <location>
        <begin position="12"/>
        <end position="31"/>
    </location>
</feature>
<dbReference type="PANTHER" id="PTHR11328">
    <property type="entry name" value="MAJOR FACILITATOR SUPERFAMILY DOMAIN-CONTAINING PROTEIN"/>
    <property type="match status" value="1"/>
</dbReference>
<dbReference type="Gene3D" id="1.20.1250.20">
    <property type="entry name" value="MFS general substrate transporter like domains"/>
    <property type="match status" value="2"/>
</dbReference>
<dbReference type="GO" id="GO:0008643">
    <property type="term" value="P:carbohydrate transport"/>
    <property type="evidence" value="ECO:0007669"/>
    <property type="project" value="InterPro"/>
</dbReference>
<feature type="transmembrane region" description="Helical" evidence="2">
    <location>
        <begin position="147"/>
        <end position="167"/>
    </location>
</feature>
<dbReference type="GO" id="GO:0006814">
    <property type="term" value="P:sodium ion transport"/>
    <property type="evidence" value="ECO:0007669"/>
    <property type="project" value="InterPro"/>
</dbReference>
<keyword evidence="2" id="KW-0472">Membrane</keyword>
<keyword evidence="2" id="KW-1133">Transmembrane helix</keyword>
<feature type="transmembrane region" description="Helical" evidence="2">
    <location>
        <begin position="271"/>
        <end position="292"/>
    </location>
</feature>
<keyword evidence="2" id="KW-0812">Transmembrane</keyword>
<sequence length="466" mass="51741">MAKSKLIEKVGYGFGDMSSSMFWKIFSYYLPFFYSNIFGLSLADAATLMLVTRIWDAVSDPMMGIIADRTNTQWGKYRPYLLWIAPLFSISGILLFTTPDWGYAAKLIWAYVTYILMMTVYTAINVPYGAMLGVLTDDSNEKTVFSSFRMFFAYGGSFIALFAWEPLTRLFGGYDSTQGWFWAMVSISVACFILFLLCFVITREHLKTVSNVSIGSDIKSLLHNKPWWLLIGAALCFNLFNTVRGSTVAYFFKDIIGDGAVLMFFTTQLAFYGGLFLGVGEVSNMLGVSITVPIANRIGKKTTFMLVDVLLIALSIIFFFIPCSPSGYWWMLILQVLISILTGIMSPLVWSMYADVSDYAELKFKTASTGLIFSSSSMAQKFGGAIGGSAALWLLGGFGYITDPAILAKGGVVQPEAALDCLRYLMSFIPAGVALVSLVVVYFYPLTTEKIENINTQLKAVRRIED</sequence>
<dbReference type="GO" id="GO:0005886">
    <property type="term" value="C:plasma membrane"/>
    <property type="evidence" value="ECO:0007669"/>
    <property type="project" value="TreeGrafter"/>
</dbReference>
<accession>A0AB33IN38</accession>
<reference evidence="3" key="1">
    <citation type="submission" date="2024-07" db="EMBL/GenBank/DDBJ databases">
        <title>Complete genome sequence of Prevotella sp. YM-2024 GTC17253.</title>
        <authorList>
            <person name="Hayashi M."/>
            <person name="Muto Y."/>
            <person name="Tanaka K."/>
            <person name="Niwa H."/>
        </authorList>
    </citation>
    <scope>NUCLEOTIDE SEQUENCE</scope>
    <source>
        <strain evidence="3">GTC17253</strain>
    </source>
</reference>
<feature type="transmembrane region" description="Helical" evidence="2">
    <location>
        <begin position="108"/>
        <end position="135"/>
    </location>
</feature>
<evidence type="ECO:0000256" key="1">
    <source>
        <dbReference type="ARBA" id="ARBA00009617"/>
    </source>
</evidence>
<feature type="transmembrane region" description="Helical" evidence="2">
    <location>
        <begin position="179"/>
        <end position="201"/>
    </location>
</feature>
<dbReference type="InterPro" id="IPR001927">
    <property type="entry name" value="Na/Gal_symport"/>
</dbReference>
<comment type="similarity">
    <text evidence="1">Belongs to the sodium:galactoside symporter (TC 2.A.2) family.</text>
</comment>
<dbReference type="GO" id="GO:0015293">
    <property type="term" value="F:symporter activity"/>
    <property type="evidence" value="ECO:0007669"/>
    <property type="project" value="InterPro"/>
</dbReference>
<name>A0AB33IN38_9BACT</name>
<organism evidence="3">
    <name type="scientific">Prevotella sp. GTC17253</name>
    <dbReference type="NCBI Taxonomy" id="3236793"/>
    <lineage>
        <taxon>Bacteria</taxon>
        <taxon>Pseudomonadati</taxon>
        <taxon>Bacteroidota</taxon>
        <taxon>Bacteroidia</taxon>
        <taxon>Bacteroidales</taxon>
        <taxon>Prevotellaceae</taxon>
        <taxon>Prevotella</taxon>
    </lineage>
</organism>
<feature type="transmembrane region" description="Helical" evidence="2">
    <location>
        <begin position="422"/>
        <end position="444"/>
    </location>
</feature>
<feature type="transmembrane region" description="Helical" evidence="2">
    <location>
        <begin position="227"/>
        <end position="251"/>
    </location>
</feature>
<dbReference type="NCBIfam" id="TIGR00792">
    <property type="entry name" value="gph"/>
    <property type="match status" value="1"/>
</dbReference>
<dbReference type="InterPro" id="IPR039672">
    <property type="entry name" value="MFS_2"/>
</dbReference>
<feature type="transmembrane region" description="Helical" evidence="2">
    <location>
        <begin position="79"/>
        <end position="96"/>
    </location>
</feature>
<dbReference type="EMBL" id="AP035785">
    <property type="protein sequence ID" value="BFO70379.1"/>
    <property type="molecule type" value="Genomic_DNA"/>
</dbReference>
<evidence type="ECO:0000256" key="2">
    <source>
        <dbReference type="SAM" id="Phobius"/>
    </source>
</evidence>
<feature type="transmembrane region" description="Helical" evidence="2">
    <location>
        <begin position="328"/>
        <end position="350"/>
    </location>
</feature>
<dbReference type="AlphaFoldDB" id="A0AB33IN38"/>
<protein>
    <submittedName>
        <fullName evidence="3">MFS transporter</fullName>
    </submittedName>
</protein>
<dbReference type="SUPFAM" id="SSF103473">
    <property type="entry name" value="MFS general substrate transporter"/>
    <property type="match status" value="1"/>
</dbReference>
<feature type="transmembrane region" description="Helical" evidence="2">
    <location>
        <begin position="382"/>
        <end position="402"/>
    </location>
</feature>
<dbReference type="CDD" id="cd17332">
    <property type="entry name" value="MFS_MelB_like"/>
    <property type="match status" value="1"/>
</dbReference>
<proteinExistence type="inferred from homology"/>